<name>A0AAV5UJ22_9BILA</name>
<comment type="caution">
    <text evidence="1">The sequence shown here is derived from an EMBL/GenBank/DDBJ whole genome shotgun (WGS) entry which is preliminary data.</text>
</comment>
<reference evidence="1" key="1">
    <citation type="submission" date="2023-10" db="EMBL/GenBank/DDBJ databases">
        <title>Genome assembly of Pristionchus species.</title>
        <authorList>
            <person name="Yoshida K."/>
            <person name="Sommer R.J."/>
        </authorList>
    </citation>
    <scope>NUCLEOTIDE SEQUENCE</scope>
    <source>
        <strain evidence="1">RS0144</strain>
    </source>
</reference>
<gene>
    <name evidence="1" type="ORF">PENTCL1PPCAC_28024</name>
</gene>
<dbReference type="Proteomes" id="UP001432027">
    <property type="component" value="Unassembled WGS sequence"/>
</dbReference>
<protein>
    <recommendedName>
        <fullName evidence="3">Sushi domain-containing protein</fullName>
    </recommendedName>
</protein>
<evidence type="ECO:0000313" key="1">
    <source>
        <dbReference type="EMBL" id="GMT05850.1"/>
    </source>
</evidence>
<feature type="non-terminal residue" evidence="1">
    <location>
        <position position="1"/>
    </location>
</feature>
<dbReference type="AlphaFoldDB" id="A0AAV5UJ22"/>
<feature type="non-terminal residue" evidence="1">
    <location>
        <position position="187"/>
    </location>
</feature>
<evidence type="ECO:0008006" key="3">
    <source>
        <dbReference type="Google" id="ProtNLM"/>
    </source>
</evidence>
<proteinExistence type="predicted"/>
<keyword evidence="2" id="KW-1185">Reference proteome</keyword>
<accession>A0AAV5UJ22</accession>
<dbReference type="EMBL" id="BTSX01000006">
    <property type="protein sequence ID" value="GMT05850.1"/>
    <property type="molecule type" value="Genomic_DNA"/>
</dbReference>
<evidence type="ECO:0000313" key="2">
    <source>
        <dbReference type="Proteomes" id="UP001432027"/>
    </source>
</evidence>
<sequence length="187" mass="19697">LCTMPKPVTMCEASCPMGTTIKYKDSTKMVKTSPTIKCIGTDWIEAMSDSMAGVTCQLPANSPLITNTRPTGAGVTACPDLTAFTCVGFMCEPTQLRYAPSGNGYTVTCQEGSLVTNLNVPGDILRANCDIGAWQPAITSANCVVETEDEQVADCLALMTDPTVMGNVNFDCALGACYMSCKGATQM</sequence>
<organism evidence="1 2">
    <name type="scientific">Pristionchus entomophagus</name>
    <dbReference type="NCBI Taxonomy" id="358040"/>
    <lineage>
        <taxon>Eukaryota</taxon>
        <taxon>Metazoa</taxon>
        <taxon>Ecdysozoa</taxon>
        <taxon>Nematoda</taxon>
        <taxon>Chromadorea</taxon>
        <taxon>Rhabditida</taxon>
        <taxon>Rhabditina</taxon>
        <taxon>Diplogasteromorpha</taxon>
        <taxon>Diplogasteroidea</taxon>
        <taxon>Neodiplogasteridae</taxon>
        <taxon>Pristionchus</taxon>
    </lineage>
</organism>